<evidence type="ECO:0000313" key="3">
    <source>
        <dbReference type="Proteomes" id="UP001231189"/>
    </source>
</evidence>
<feature type="region of interest" description="Disordered" evidence="1">
    <location>
        <begin position="1"/>
        <end position="45"/>
    </location>
</feature>
<organism evidence="2 3">
    <name type="scientific">Lolium multiflorum</name>
    <name type="common">Italian ryegrass</name>
    <name type="synonym">Lolium perenne subsp. multiflorum</name>
    <dbReference type="NCBI Taxonomy" id="4521"/>
    <lineage>
        <taxon>Eukaryota</taxon>
        <taxon>Viridiplantae</taxon>
        <taxon>Streptophyta</taxon>
        <taxon>Embryophyta</taxon>
        <taxon>Tracheophyta</taxon>
        <taxon>Spermatophyta</taxon>
        <taxon>Magnoliopsida</taxon>
        <taxon>Liliopsida</taxon>
        <taxon>Poales</taxon>
        <taxon>Poaceae</taxon>
        <taxon>BOP clade</taxon>
        <taxon>Pooideae</taxon>
        <taxon>Poodae</taxon>
        <taxon>Poeae</taxon>
        <taxon>Poeae Chloroplast Group 2 (Poeae type)</taxon>
        <taxon>Loliodinae</taxon>
        <taxon>Loliinae</taxon>
        <taxon>Lolium</taxon>
    </lineage>
</organism>
<evidence type="ECO:0000256" key="1">
    <source>
        <dbReference type="SAM" id="MobiDB-lite"/>
    </source>
</evidence>
<dbReference type="Proteomes" id="UP001231189">
    <property type="component" value="Unassembled WGS sequence"/>
</dbReference>
<feature type="region of interest" description="Disordered" evidence="1">
    <location>
        <begin position="163"/>
        <end position="193"/>
    </location>
</feature>
<sequence length="238" mass="24252">MEPAPASAPTSAAFGGSLAATSSAPAPSSARSTSSSPAAIPSSAQVAATVAATHVSMKRKRAGQHLVAPTAAVVAPSPAPIAAPGPAPVAAPRGRSKKPVGGPKNAAAAKRALAPPTSKKKVVSRKKAAPTPPTSEPVVHDVFEKIPEGTLYMDLLKDAEVDIGAPPLDPFEFGDDLHGEEEEVGEEEEEDELTEIGVEAFAAGGRRKASNYTEAEDIMERTHVGREGAHDAVQKGHG</sequence>
<reference evidence="2" key="1">
    <citation type="submission" date="2023-07" db="EMBL/GenBank/DDBJ databases">
        <title>A chromosome-level genome assembly of Lolium multiflorum.</title>
        <authorList>
            <person name="Chen Y."/>
            <person name="Copetti D."/>
            <person name="Kolliker R."/>
            <person name="Studer B."/>
        </authorList>
    </citation>
    <scope>NUCLEOTIDE SEQUENCE</scope>
    <source>
        <strain evidence="2">02402/16</strain>
        <tissue evidence="2">Leaf</tissue>
    </source>
</reference>
<feature type="compositionally biased region" description="Basic residues" evidence="1">
    <location>
        <begin position="118"/>
        <end position="128"/>
    </location>
</feature>
<name>A0AAD8RGB7_LOLMU</name>
<comment type="caution">
    <text evidence="2">The sequence shown here is derived from an EMBL/GenBank/DDBJ whole genome shotgun (WGS) entry which is preliminary data.</text>
</comment>
<keyword evidence="3" id="KW-1185">Reference proteome</keyword>
<accession>A0AAD8RGB7</accession>
<dbReference type="EMBL" id="JAUUTY010000006">
    <property type="protein sequence ID" value="KAK1620305.1"/>
    <property type="molecule type" value="Genomic_DNA"/>
</dbReference>
<feature type="compositionally biased region" description="Acidic residues" evidence="1">
    <location>
        <begin position="172"/>
        <end position="193"/>
    </location>
</feature>
<evidence type="ECO:0000313" key="2">
    <source>
        <dbReference type="EMBL" id="KAK1620305.1"/>
    </source>
</evidence>
<protein>
    <submittedName>
        <fullName evidence="2">Uncharacterized protein</fullName>
    </submittedName>
</protein>
<feature type="compositionally biased region" description="Pro residues" evidence="1">
    <location>
        <begin position="77"/>
        <end position="89"/>
    </location>
</feature>
<feature type="region of interest" description="Disordered" evidence="1">
    <location>
        <begin position="76"/>
        <end position="139"/>
    </location>
</feature>
<dbReference type="AlphaFoldDB" id="A0AAD8RGB7"/>
<proteinExistence type="predicted"/>
<gene>
    <name evidence="2" type="ORF">QYE76_025822</name>
</gene>